<evidence type="ECO:0000313" key="3">
    <source>
        <dbReference type="Proteomes" id="UP001152747"/>
    </source>
</evidence>
<evidence type="ECO:0000256" key="1">
    <source>
        <dbReference type="SAM" id="MobiDB-lite"/>
    </source>
</evidence>
<dbReference type="EMBL" id="CANHGI010000006">
    <property type="protein sequence ID" value="CAI5455140.1"/>
    <property type="molecule type" value="Genomic_DNA"/>
</dbReference>
<keyword evidence="3" id="KW-1185">Reference proteome</keyword>
<accession>A0A9P1N9Y3</accession>
<sequence length="164" mass="18885">MTRKGFKNRLKVTRDSIEKFCHDLKFVRILSHTDRDVVTDNNYLISDDEDDELSSGFYKTMNLEKLDLSSVGPSYEPKDEENIPLISTPRKQHFDLPRSPRCDSANLPSDRPNELKIYRRKSLESPRAFLNGQSGISSIPAIARKEILTSDVLLVSYLQSYIIY</sequence>
<gene>
    <name evidence="2" type="ORF">CAMP_LOCUS17777</name>
</gene>
<reference evidence="2" key="1">
    <citation type="submission" date="2022-11" db="EMBL/GenBank/DDBJ databases">
        <authorList>
            <person name="Kikuchi T."/>
        </authorList>
    </citation>
    <scope>NUCLEOTIDE SEQUENCE</scope>
    <source>
        <strain evidence="2">PS1010</strain>
    </source>
</reference>
<organism evidence="2 3">
    <name type="scientific">Caenorhabditis angaria</name>
    <dbReference type="NCBI Taxonomy" id="860376"/>
    <lineage>
        <taxon>Eukaryota</taxon>
        <taxon>Metazoa</taxon>
        <taxon>Ecdysozoa</taxon>
        <taxon>Nematoda</taxon>
        <taxon>Chromadorea</taxon>
        <taxon>Rhabditida</taxon>
        <taxon>Rhabditina</taxon>
        <taxon>Rhabditomorpha</taxon>
        <taxon>Rhabditoidea</taxon>
        <taxon>Rhabditidae</taxon>
        <taxon>Peloderinae</taxon>
        <taxon>Caenorhabditis</taxon>
    </lineage>
</organism>
<protein>
    <submittedName>
        <fullName evidence="2">Uncharacterized protein</fullName>
    </submittedName>
</protein>
<dbReference type="Proteomes" id="UP001152747">
    <property type="component" value="Unassembled WGS sequence"/>
</dbReference>
<name>A0A9P1N9Y3_9PELO</name>
<proteinExistence type="predicted"/>
<comment type="caution">
    <text evidence="2">The sequence shown here is derived from an EMBL/GenBank/DDBJ whole genome shotgun (WGS) entry which is preliminary data.</text>
</comment>
<feature type="region of interest" description="Disordered" evidence="1">
    <location>
        <begin position="69"/>
        <end position="108"/>
    </location>
</feature>
<evidence type="ECO:0000313" key="2">
    <source>
        <dbReference type="EMBL" id="CAI5455140.1"/>
    </source>
</evidence>
<dbReference type="AlphaFoldDB" id="A0A9P1N9Y3"/>
<feature type="compositionally biased region" description="Basic and acidic residues" evidence="1">
    <location>
        <begin position="92"/>
        <end position="101"/>
    </location>
</feature>
<dbReference type="OrthoDB" id="5822398at2759"/>